<dbReference type="Proteomes" id="UP000466345">
    <property type="component" value="Unassembled WGS sequence"/>
</dbReference>
<dbReference type="EMBL" id="WEGJ01000003">
    <property type="protein sequence ID" value="MQY11594.1"/>
    <property type="molecule type" value="Genomic_DNA"/>
</dbReference>
<dbReference type="AlphaFoldDB" id="A0A7K0CFS7"/>
<dbReference type="InterPro" id="IPR010994">
    <property type="entry name" value="RuvA_2-like"/>
</dbReference>
<dbReference type="Gene3D" id="1.10.150.280">
    <property type="entry name" value="AF1531-like domain"/>
    <property type="match status" value="1"/>
</dbReference>
<proteinExistence type="predicted"/>
<evidence type="ECO:0008006" key="3">
    <source>
        <dbReference type="Google" id="ProtNLM"/>
    </source>
</evidence>
<name>A0A7K0CFS7_9ACTN</name>
<gene>
    <name evidence="1" type="ORF">SRB5_17130</name>
</gene>
<sequence>MDLAGGDEGLHGDPGLGVLGEQGVEYGVADLVGDLVGVALGLGCRGEEAGPVLARHIVEFRTQRGGFTSVAQLREVNGIGPSRFADLKTLVTL</sequence>
<keyword evidence="2" id="KW-1185">Reference proteome</keyword>
<comment type="caution">
    <text evidence="1">The sequence shown here is derived from an EMBL/GenBank/DDBJ whole genome shotgun (WGS) entry which is preliminary data.</text>
</comment>
<reference evidence="1 2" key="1">
    <citation type="submission" date="2019-10" db="EMBL/GenBank/DDBJ databases">
        <title>Streptomyces smaragdinus sp. nov. and Streptomyces fabii sp. nov., isolated from the gut of fungus growing-termite Macrotermes natalensis.</title>
        <authorList>
            <person name="Schwitalla J."/>
            <person name="Benndorf R."/>
            <person name="Martin K."/>
            <person name="De Beer W."/>
            <person name="Kaster A.-K."/>
            <person name="Vollmers J."/>
            <person name="Poulsen M."/>
            <person name="Beemelmanns C."/>
        </authorList>
    </citation>
    <scope>NUCLEOTIDE SEQUENCE [LARGE SCALE GENOMIC DNA]</scope>
    <source>
        <strain evidence="1 2">RB5</strain>
    </source>
</reference>
<evidence type="ECO:0000313" key="1">
    <source>
        <dbReference type="EMBL" id="MQY11594.1"/>
    </source>
</evidence>
<accession>A0A7K0CFS7</accession>
<protein>
    <recommendedName>
        <fullName evidence="3">Helix-hairpin-helix domain-containing protein</fullName>
    </recommendedName>
</protein>
<dbReference type="Pfam" id="PF12836">
    <property type="entry name" value="HHH_3"/>
    <property type="match status" value="1"/>
</dbReference>
<dbReference type="SUPFAM" id="SSF47781">
    <property type="entry name" value="RuvA domain 2-like"/>
    <property type="match status" value="1"/>
</dbReference>
<organism evidence="1 2">
    <name type="scientific">Streptomyces smaragdinus</name>
    <dbReference type="NCBI Taxonomy" id="2585196"/>
    <lineage>
        <taxon>Bacteria</taxon>
        <taxon>Bacillati</taxon>
        <taxon>Actinomycetota</taxon>
        <taxon>Actinomycetes</taxon>
        <taxon>Kitasatosporales</taxon>
        <taxon>Streptomycetaceae</taxon>
        <taxon>Streptomyces</taxon>
    </lineage>
</organism>
<evidence type="ECO:0000313" key="2">
    <source>
        <dbReference type="Proteomes" id="UP000466345"/>
    </source>
</evidence>